<evidence type="ECO:0000313" key="4">
    <source>
        <dbReference type="Proteomes" id="UP001178507"/>
    </source>
</evidence>
<dbReference type="PROSITE" id="PS50800">
    <property type="entry name" value="SAP"/>
    <property type="match status" value="1"/>
</dbReference>
<dbReference type="Proteomes" id="UP001178507">
    <property type="component" value="Unassembled WGS sequence"/>
</dbReference>
<feature type="region of interest" description="Disordered" evidence="1">
    <location>
        <begin position="389"/>
        <end position="408"/>
    </location>
</feature>
<dbReference type="AlphaFoldDB" id="A0AA36IQY1"/>
<name>A0AA36IQY1_9DINO</name>
<reference evidence="3" key="1">
    <citation type="submission" date="2023-08" db="EMBL/GenBank/DDBJ databases">
        <authorList>
            <person name="Chen Y."/>
            <person name="Shah S."/>
            <person name="Dougan E. K."/>
            <person name="Thang M."/>
            <person name="Chan C."/>
        </authorList>
    </citation>
    <scope>NUCLEOTIDE SEQUENCE</scope>
</reference>
<dbReference type="Pfam" id="PF02037">
    <property type="entry name" value="SAP"/>
    <property type="match status" value="1"/>
</dbReference>
<evidence type="ECO:0000256" key="1">
    <source>
        <dbReference type="SAM" id="MobiDB-lite"/>
    </source>
</evidence>
<sequence length="611" mass="67458">MAWVVAIPSFDRLGSIKSRTLQVLLSSGISATRIYVFADPTQYTQYLKDLQSLGIHVIKGERGVCNQRNAIMRHFKPGDRIVEMDDDIKGLVTTTGAVRSDKSAKTVNVPNENLELILDHLWEIADREKCQLWGLYPVSNPWMLSRTYALGLAKSTAQLQGYYNPKDFHLTVPVMEDYERILHFYSQGNSCMRCDFLAVKTDNRGKGGLDSALTECHVQKEKDRKVMHHPREVQEAAAVKELQRRFPASVANVSGPKPVQKKVPVHGKVLYYPCGWRLMFKGRKRFISALDVSGRFAELLGLGAGVEATEAVANGGVIDLRREKDKEKKREEASEESSSDSLVDELILRNLDTSDLKDLCREAGLAASGARAQLIARLLGSSEPRAETWRRFEEDKEPKASRRAEHEESLEELQRLEAIFAQAELEETQRRQVEAEAARAAQEEERRLKELQERQEEERRAASVAMRALIQAEQAREQQQRRLGHQAAQILESLRAPPPAATAGAMKAVSAPSAASEGLAQPTLPVVRVWQPRQNAALRHLMPLHRTDAVASLAWRAFCTFGGRSACSCAGRASRAGRAGCAGCAGRAGCVGCVACAGCASTLAQVPGNIA</sequence>
<organism evidence="3 4">
    <name type="scientific">Effrenium voratum</name>
    <dbReference type="NCBI Taxonomy" id="2562239"/>
    <lineage>
        <taxon>Eukaryota</taxon>
        <taxon>Sar</taxon>
        <taxon>Alveolata</taxon>
        <taxon>Dinophyceae</taxon>
        <taxon>Suessiales</taxon>
        <taxon>Symbiodiniaceae</taxon>
        <taxon>Effrenium</taxon>
    </lineage>
</organism>
<gene>
    <name evidence="3" type="ORF">EVOR1521_LOCUS17249</name>
</gene>
<proteinExistence type="predicted"/>
<accession>A0AA36IQY1</accession>
<evidence type="ECO:0000313" key="3">
    <source>
        <dbReference type="EMBL" id="CAJ1392055.1"/>
    </source>
</evidence>
<dbReference type="Gene3D" id="1.10.720.30">
    <property type="entry name" value="SAP domain"/>
    <property type="match status" value="1"/>
</dbReference>
<dbReference type="EMBL" id="CAUJNA010002247">
    <property type="protein sequence ID" value="CAJ1392055.1"/>
    <property type="molecule type" value="Genomic_DNA"/>
</dbReference>
<keyword evidence="4" id="KW-1185">Reference proteome</keyword>
<dbReference type="InterPro" id="IPR036361">
    <property type="entry name" value="SAP_dom_sf"/>
</dbReference>
<dbReference type="InterPro" id="IPR003034">
    <property type="entry name" value="SAP_dom"/>
</dbReference>
<feature type="domain" description="SAP" evidence="2">
    <location>
        <begin position="348"/>
        <end position="382"/>
    </location>
</feature>
<protein>
    <recommendedName>
        <fullName evidence="2">SAP domain-containing protein</fullName>
    </recommendedName>
</protein>
<evidence type="ECO:0000259" key="2">
    <source>
        <dbReference type="PROSITE" id="PS50800"/>
    </source>
</evidence>
<comment type="caution">
    <text evidence="3">The sequence shown here is derived from an EMBL/GenBank/DDBJ whole genome shotgun (WGS) entry which is preliminary data.</text>
</comment>